<keyword evidence="6 11" id="KW-0028">Amino-acid biosynthesis</keyword>
<comment type="caution">
    <text evidence="13">The sequence shown here is derived from an EMBL/GenBank/DDBJ whole genome shotgun (WGS) entry which is preliminary data.</text>
</comment>
<accession>A0A286U379</accession>
<evidence type="ECO:0000256" key="10">
    <source>
        <dbReference type="ARBA" id="ARBA00047481"/>
    </source>
</evidence>
<evidence type="ECO:0000256" key="7">
    <source>
        <dbReference type="ARBA" id="ARBA00022679"/>
    </source>
</evidence>
<dbReference type="GO" id="GO:0004400">
    <property type="term" value="F:histidinol-phosphate transaminase activity"/>
    <property type="evidence" value="ECO:0007669"/>
    <property type="project" value="UniProtKB-UniRule"/>
</dbReference>
<keyword evidence="8 11" id="KW-0663">Pyridoxal phosphate</keyword>
<dbReference type="GO" id="GO:0030170">
    <property type="term" value="F:pyridoxal phosphate binding"/>
    <property type="evidence" value="ECO:0007669"/>
    <property type="project" value="InterPro"/>
</dbReference>
<feature type="modified residue" description="N6-(pyridoxal phosphate)lysine" evidence="11">
    <location>
        <position position="226"/>
    </location>
</feature>
<organism evidence="13 14">
    <name type="scientific">Candidatus Scalindua japonica</name>
    <dbReference type="NCBI Taxonomy" id="1284222"/>
    <lineage>
        <taxon>Bacteria</taxon>
        <taxon>Pseudomonadati</taxon>
        <taxon>Planctomycetota</taxon>
        <taxon>Candidatus Brocadiia</taxon>
        <taxon>Candidatus Brocadiales</taxon>
        <taxon>Candidatus Scalinduaceae</taxon>
        <taxon>Candidatus Scalindua</taxon>
    </lineage>
</organism>
<dbReference type="PROSITE" id="PS00599">
    <property type="entry name" value="AA_TRANSFER_CLASS_2"/>
    <property type="match status" value="1"/>
</dbReference>
<dbReference type="CDD" id="cd00609">
    <property type="entry name" value="AAT_like"/>
    <property type="match status" value="1"/>
</dbReference>
<dbReference type="InterPro" id="IPR004839">
    <property type="entry name" value="Aminotransferase_I/II_large"/>
</dbReference>
<dbReference type="InterPro" id="IPR005861">
    <property type="entry name" value="HisP_aminotrans"/>
</dbReference>
<keyword evidence="14" id="KW-1185">Reference proteome</keyword>
<dbReference type="SUPFAM" id="SSF53383">
    <property type="entry name" value="PLP-dependent transferases"/>
    <property type="match status" value="1"/>
</dbReference>
<evidence type="ECO:0000256" key="9">
    <source>
        <dbReference type="ARBA" id="ARBA00023102"/>
    </source>
</evidence>
<dbReference type="Pfam" id="PF00155">
    <property type="entry name" value="Aminotran_1_2"/>
    <property type="match status" value="1"/>
</dbReference>
<dbReference type="HAMAP" id="MF_01023">
    <property type="entry name" value="HisC_aminotrans_2"/>
    <property type="match status" value="1"/>
</dbReference>
<feature type="domain" description="Aminotransferase class I/classII large" evidence="12">
    <location>
        <begin position="44"/>
        <end position="361"/>
    </location>
</feature>
<dbReference type="NCBIfam" id="TIGR01141">
    <property type="entry name" value="hisC"/>
    <property type="match status" value="1"/>
</dbReference>
<reference evidence="14" key="1">
    <citation type="journal article" date="2017" name="Environ. Microbiol. Rep.">
        <title>Genetic Diversity of Marine Anaerobic Ammonium-Oxidizing Bacteria as Revealed by Genomic and Proteomic Analyses of 'Candidatus Scalindua japonica'.</title>
        <authorList>
            <person name="Oshiki M."/>
            <person name="Mizuto K."/>
            <person name="Kimura Z."/>
            <person name="Kindaichi T."/>
            <person name="Satoh H."/>
            <person name="Okabe S."/>
        </authorList>
    </citation>
    <scope>NUCLEOTIDE SEQUENCE [LARGE SCALE GENOMIC DNA]</scope>
    <source>
        <strain evidence="14">husup-a2</strain>
    </source>
</reference>
<comment type="cofactor">
    <cofactor evidence="1 11">
        <name>pyridoxal 5'-phosphate</name>
        <dbReference type="ChEBI" id="CHEBI:597326"/>
    </cofactor>
</comment>
<dbReference type="GO" id="GO:0000105">
    <property type="term" value="P:L-histidine biosynthetic process"/>
    <property type="evidence" value="ECO:0007669"/>
    <property type="project" value="UniProtKB-UniRule"/>
</dbReference>
<dbReference type="UniPathway" id="UPA00031">
    <property type="reaction ID" value="UER00012"/>
</dbReference>
<evidence type="ECO:0000256" key="6">
    <source>
        <dbReference type="ARBA" id="ARBA00022605"/>
    </source>
</evidence>
<dbReference type="PANTHER" id="PTHR42885:SF2">
    <property type="entry name" value="HISTIDINOL-PHOSPHATE AMINOTRANSFERASE"/>
    <property type="match status" value="1"/>
</dbReference>
<evidence type="ECO:0000313" key="13">
    <source>
        <dbReference type="EMBL" id="GAX62588.1"/>
    </source>
</evidence>
<dbReference type="InterPro" id="IPR015424">
    <property type="entry name" value="PyrdxlP-dep_Trfase"/>
</dbReference>
<dbReference type="Gene3D" id="3.90.1150.10">
    <property type="entry name" value="Aspartate Aminotransferase, domain 1"/>
    <property type="match status" value="1"/>
</dbReference>
<comment type="subunit">
    <text evidence="4 11">Homodimer.</text>
</comment>
<evidence type="ECO:0000256" key="11">
    <source>
        <dbReference type="HAMAP-Rule" id="MF_01023"/>
    </source>
</evidence>
<keyword evidence="5 11" id="KW-0032">Aminotransferase</keyword>
<evidence type="ECO:0000259" key="12">
    <source>
        <dbReference type="Pfam" id="PF00155"/>
    </source>
</evidence>
<dbReference type="EC" id="2.6.1.9" evidence="11"/>
<keyword evidence="7 11" id="KW-0808">Transferase</keyword>
<evidence type="ECO:0000313" key="14">
    <source>
        <dbReference type="Proteomes" id="UP000218542"/>
    </source>
</evidence>
<sequence length="373" mass="42433">MLYVSICRKHIKMKTKKHSSYFRKNIDNMTGYIPGEQPQDSLYIKLNTNENPYAPSPKVLAALKDEIDERLRLYPDPVSTGAREKVAEIFKTKPERVMVGNGSDDLLTIITRSFVSKDDKVVYPYPTYLLYKVLSDIQNAKECVIDFREDYSLPEEILVNGAAVTFMCNPNSPSGTMIPVAKISEIAGKIDGIIVVDEAYADFAEDNCLRLVDKHPNLIVLRTLSKSYSLAGMRLGFAVAQKELINGMMKVKDSYNVDRLSMASAVAALDDQETFRQNVSRIIKTREYLTNSLKKLGFFVYPSQANFVMIKCEDSYEAKEIYRELKERKILVRHIDQPRLDDCLRITIGTDKEIETLLEQLAEVQLVLLNQNS</sequence>
<dbReference type="InterPro" id="IPR015422">
    <property type="entry name" value="PyrdxlP-dep_Trfase_small"/>
</dbReference>
<dbReference type="PANTHER" id="PTHR42885">
    <property type="entry name" value="HISTIDINOL-PHOSPHATE AMINOTRANSFERASE-RELATED"/>
    <property type="match status" value="1"/>
</dbReference>
<dbReference type="AlphaFoldDB" id="A0A286U379"/>
<comment type="pathway">
    <text evidence="2 11">Amino-acid biosynthesis; L-histidine biosynthesis; L-histidine from 5-phospho-alpha-D-ribose 1-diphosphate: step 7/9.</text>
</comment>
<dbReference type="InterPro" id="IPR001917">
    <property type="entry name" value="Aminotrans_II_pyridoxalP_BS"/>
</dbReference>
<evidence type="ECO:0000256" key="8">
    <source>
        <dbReference type="ARBA" id="ARBA00022898"/>
    </source>
</evidence>
<evidence type="ECO:0000256" key="3">
    <source>
        <dbReference type="ARBA" id="ARBA00007970"/>
    </source>
</evidence>
<evidence type="ECO:0000256" key="2">
    <source>
        <dbReference type="ARBA" id="ARBA00005011"/>
    </source>
</evidence>
<dbReference type="EMBL" id="BAOS01000035">
    <property type="protein sequence ID" value="GAX62588.1"/>
    <property type="molecule type" value="Genomic_DNA"/>
</dbReference>
<keyword evidence="9 11" id="KW-0368">Histidine biosynthesis</keyword>
<comment type="similarity">
    <text evidence="3 11">Belongs to the class-II pyridoxal-phosphate-dependent aminotransferase family. Histidinol-phosphate aminotransferase subfamily.</text>
</comment>
<dbReference type="Proteomes" id="UP000218542">
    <property type="component" value="Unassembled WGS sequence"/>
</dbReference>
<name>A0A286U379_9BACT</name>
<evidence type="ECO:0000256" key="4">
    <source>
        <dbReference type="ARBA" id="ARBA00011738"/>
    </source>
</evidence>
<gene>
    <name evidence="11" type="primary">hisC</name>
    <name evidence="13" type="ORF">SCALIN_C35_0027</name>
</gene>
<comment type="catalytic activity">
    <reaction evidence="10 11">
        <text>L-histidinol phosphate + 2-oxoglutarate = 3-(imidazol-4-yl)-2-oxopropyl phosphate + L-glutamate</text>
        <dbReference type="Rhea" id="RHEA:23744"/>
        <dbReference type="ChEBI" id="CHEBI:16810"/>
        <dbReference type="ChEBI" id="CHEBI:29985"/>
        <dbReference type="ChEBI" id="CHEBI:57766"/>
        <dbReference type="ChEBI" id="CHEBI:57980"/>
        <dbReference type="EC" id="2.6.1.9"/>
    </reaction>
</comment>
<dbReference type="InterPro" id="IPR015421">
    <property type="entry name" value="PyrdxlP-dep_Trfase_major"/>
</dbReference>
<protein>
    <recommendedName>
        <fullName evidence="11">Histidinol-phosphate aminotransferase</fullName>
        <ecNumber evidence="11">2.6.1.9</ecNumber>
    </recommendedName>
    <alternativeName>
        <fullName evidence="11">Imidazole acetol-phosphate transaminase</fullName>
    </alternativeName>
</protein>
<evidence type="ECO:0000256" key="1">
    <source>
        <dbReference type="ARBA" id="ARBA00001933"/>
    </source>
</evidence>
<evidence type="ECO:0000256" key="5">
    <source>
        <dbReference type="ARBA" id="ARBA00022576"/>
    </source>
</evidence>
<dbReference type="Gene3D" id="3.40.640.10">
    <property type="entry name" value="Type I PLP-dependent aspartate aminotransferase-like (Major domain)"/>
    <property type="match status" value="1"/>
</dbReference>
<proteinExistence type="inferred from homology"/>